<accession>A0A0C2ND13</accession>
<evidence type="ECO:0000313" key="3">
    <source>
        <dbReference type="Proteomes" id="UP000031668"/>
    </source>
</evidence>
<gene>
    <name evidence="2" type="ORF">RF11_00548</name>
</gene>
<organism evidence="2 3">
    <name type="scientific">Thelohanellus kitauei</name>
    <name type="common">Myxosporean</name>
    <dbReference type="NCBI Taxonomy" id="669202"/>
    <lineage>
        <taxon>Eukaryota</taxon>
        <taxon>Metazoa</taxon>
        <taxon>Cnidaria</taxon>
        <taxon>Myxozoa</taxon>
        <taxon>Myxosporea</taxon>
        <taxon>Bivalvulida</taxon>
        <taxon>Platysporina</taxon>
        <taxon>Myxobolidae</taxon>
        <taxon>Thelohanellus</taxon>
    </lineage>
</organism>
<evidence type="ECO:0000313" key="2">
    <source>
        <dbReference type="EMBL" id="KII74175.1"/>
    </source>
</evidence>
<dbReference type="EMBL" id="JWZT01000510">
    <property type="protein sequence ID" value="KII74175.1"/>
    <property type="molecule type" value="Genomic_DNA"/>
</dbReference>
<protein>
    <submittedName>
        <fullName evidence="2">Uncharacterized protein</fullName>
    </submittedName>
</protein>
<dbReference type="InterPro" id="IPR027267">
    <property type="entry name" value="AH/BAR_dom_sf"/>
</dbReference>
<feature type="compositionally biased region" description="Polar residues" evidence="1">
    <location>
        <begin position="302"/>
        <end position="317"/>
    </location>
</feature>
<evidence type="ECO:0000256" key="1">
    <source>
        <dbReference type="SAM" id="MobiDB-lite"/>
    </source>
</evidence>
<proteinExistence type="predicted"/>
<name>A0A0C2ND13_THEKT</name>
<keyword evidence="3" id="KW-1185">Reference proteome</keyword>
<sequence>MPAVIRRSTTRFFDCKEQLEEYTDLICKNLETLCAFFSKKAENDRKVCKQQEKLHQDAENSFLNDDVLICEDSDISFCKSLKRFLTEHQIIINQYENMSQLSLRLSLDLKKQINIFNAEKNKVFSELTAVNQEARSQLEAHFQKKTAMCPKECLISPLLSKNKKVVTFSSMDITAKNEKLELLKKKKDGGRTKSNSTDEPPPEITSFLRNYINKTLPSKYNELEKINQKMIEDFKSNAIKYLKRYKNQICNIVNNSVDSMIQTVISISPQTENRIIVDSLFTGYLPSCDPETFRRQLKNSSRKPQSTSKKRSSASTNRQLRRLTINYDVVLSNVPPAKILSTIQHHIEYLYKEMNRIDKKC</sequence>
<comment type="caution">
    <text evidence="2">The sequence shown here is derived from an EMBL/GenBank/DDBJ whole genome shotgun (WGS) entry which is preliminary data.</text>
</comment>
<dbReference type="Proteomes" id="UP000031668">
    <property type="component" value="Unassembled WGS sequence"/>
</dbReference>
<feature type="region of interest" description="Disordered" evidence="1">
    <location>
        <begin position="295"/>
        <end position="317"/>
    </location>
</feature>
<dbReference type="AlphaFoldDB" id="A0A0C2ND13"/>
<reference evidence="2 3" key="1">
    <citation type="journal article" date="2014" name="Genome Biol. Evol.">
        <title>The genome of the myxosporean Thelohanellus kitauei shows adaptations to nutrient acquisition within its fish host.</title>
        <authorList>
            <person name="Yang Y."/>
            <person name="Xiong J."/>
            <person name="Zhou Z."/>
            <person name="Huo F."/>
            <person name="Miao W."/>
            <person name="Ran C."/>
            <person name="Liu Y."/>
            <person name="Zhang J."/>
            <person name="Feng J."/>
            <person name="Wang M."/>
            <person name="Wang M."/>
            <person name="Wang L."/>
            <person name="Yao B."/>
        </authorList>
    </citation>
    <scope>NUCLEOTIDE SEQUENCE [LARGE SCALE GENOMIC DNA]</scope>
    <source>
        <strain evidence="2">Wuqing</strain>
    </source>
</reference>
<dbReference type="SUPFAM" id="SSF103657">
    <property type="entry name" value="BAR/IMD domain-like"/>
    <property type="match status" value="1"/>
</dbReference>